<reference evidence="2 3" key="1">
    <citation type="submission" date="2015-04" db="EMBL/GenBank/DDBJ databases">
        <title>Complete genome sequence of Schizopora paradoxa KUC8140, a cosmopolitan wood degrader in East Asia.</title>
        <authorList>
            <consortium name="DOE Joint Genome Institute"/>
            <person name="Min B."/>
            <person name="Park H."/>
            <person name="Jang Y."/>
            <person name="Kim J.-J."/>
            <person name="Kim K.H."/>
            <person name="Pangilinan J."/>
            <person name="Lipzen A."/>
            <person name="Riley R."/>
            <person name="Grigoriev I.V."/>
            <person name="Spatafora J.W."/>
            <person name="Choi I.-G."/>
        </authorList>
    </citation>
    <scope>NUCLEOTIDE SEQUENCE [LARGE SCALE GENOMIC DNA]</scope>
    <source>
        <strain evidence="2 3">KUC8140</strain>
    </source>
</reference>
<dbReference type="InParanoid" id="A0A0H2S7B7"/>
<dbReference type="GO" id="GO:0016810">
    <property type="term" value="F:hydrolase activity, acting on carbon-nitrogen (but not peptide) bonds"/>
    <property type="evidence" value="ECO:0007669"/>
    <property type="project" value="InterPro"/>
</dbReference>
<dbReference type="PANTHER" id="PTHR43135">
    <property type="entry name" value="ALPHA-D-RIBOSE 1-METHYLPHOSPHONATE 5-TRIPHOSPHATE DIPHOSPHATASE"/>
    <property type="match status" value="1"/>
</dbReference>
<dbReference type="AlphaFoldDB" id="A0A0H2S7B7"/>
<evidence type="ECO:0000259" key="1">
    <source>
        <dbReference type="Pfam" id="PF01979"/>
    </source>
</evidence>
<accession>A0A0H2S7B7</accession>
<evidence type="ECO:0000313" key="3">
    <source>
        <dbReference type="Proteomes" id="UP000053477"/>
    </source>
</evidence>
<dbReference type="InterPro" id="IPR032466">
    <property type="entry name" value="Metal_Hydrolase"/>
</dbReference>
<dbReference type="EMBL" id="KQ085883">
    <property type="protein sequence ID" value="KLO20117.1"/>
    <property type="molecule type" value="Genomic_DNA"/>
</dbReference>
<feature type="domain" description="Amidohydrolase-related" evidence="1">
    <location>
        <begin position="57"/>
        <end position="369"/>
    </location>
</feature>
<dbReference type="Gene3D" id="3.20.20.140">
    <property type="entry name" value="Metal-dependent hydrolases"/>
    <property type="match status" value="1"/>
</dbReference>
<protein>
    <recommendedName>
        <fullName evidence="1">Amidohydrolase-related domain-containing protein</fullName>
    </recommendedName>
</protein>
<dbReference type="Pfam" id="PF01979">
    <property type="entry name" value="Amidohydro_1"/>
    <property type="match status" value="1"/>
</dbReference>
<dbReference type="STRING" id="27342.A0A0H2S7B7"/>
<dbReference type="Gene3D" id="2.30.40.10">
    <property type="entry name" value="Urease, subunit C, domain 1"/>
    <property type="match status" value="2"/>
</dbReference>
<evidence type="ECO:0000313" key="2">
    <source>
        <dbReference type="EMBL" id="KLO20117.1"/>
    </source>
</evidence>
<dbReference type="Proteomes" id="UP000053477">
    <property type="component" value="Unassembled WGS sequence"/>
</dbReference>
<gene>
    <name evidence="2" type="ORF">SCHPADRAFT_912323</name>
</gene>
<dbReference type="InterPro" id="IPR006680">
    <property type="entry name" value="Amidohydro-rel"/>
</dbReference>
<dbReference type="PANTHER" id="PTHR43135:SF3">
    <property type="entry name" value="ALPHA-D-RIBOSE 1-METHYLPHOSPHONATE 5-TRIPHOSPHATE DIPHOSPHATASE"/>
    <property type="match status" value="1"/>
</dbReference>
<dbReference type="SUPFAM" id="SSF51338">
    <property type="entry name" value="Composite domain of metallo-dependent hydrolases"/>
    <property type="match status" value="2"/>
</dbReference>
<dbReference type="InterPro" id="IPR051781">
    <property type="entry name" value="Metallo-dep_Hydrolase"/>
</dbReference>
<name>A0A0H2S7B7_9AGAM</name>
<dbReference type="OrthoDB" id="5595695at2759"/>
<sequence length="452" mass="49548">MKILAGRLFDSESLEFISNQVITVSEKTGLIQRIEPLSEEPHLDFSSPNVIDLRSQTVLPGFVDTHVHLFLHPYAETSWNDQNTQETIVERTVRAVNHAKATLLAGYTTVRDLGTEGAEDADIALRKCISGPNALTPGPRYFVANRAIAPTGSYGPKSNIHVGKEGVEGICGVEFADGVDECRRAVRRQIGAGADWIKAGISQHRDYYRFRSRVAGVSKKPAATSMMTFQGDELKVMIDSAHQYGVKVAAHATEARTIKTLISLGVDTIEHGTAMDEACLDVLSNNAKDVFWIPTLSVIYTLRNAGADWAYLKDLFNLALQKGSRMACGGDTGPFPHGENALEMKLMTRLGADWKRVLQWATLGGWECVRSLGWEGKDGHARFLKVTECLEGREDVGDNEMPFGILKQGFSADIIATKGDFEKDFEGAVSAANISFVMKCGRVYKLDGRSLC</sequence>
<organism evidence="2 3">
    <name type="scientific">Schizopora paradoxa</name>
    <dbReference type="NCBI Taxonomy" id="27342"/>
    <lineage>
        <taxon>Eukaryota</taxon>
        <taxon>Fungi</taxon>
        <taxon>Dikarya</taxon>
        <taxon>Basidiomycota</taxon>
        <taxon>Agaricomycotina</taxon>
        <taxon>Agaricomycetes</taxon>
        <taxon>Hymenochaetales</taxon>
        <taxon>Schizoporaceae</taxon>
        <taxon>Schizopora</taxon>
    </lineage>
</organism>
<proteinExistence type="predicted"/>
<keyword evidence="3" id="KW-1185">Reference proteome</keyword>
<dbReference type="InterPro" id="IPR011059">
    <property type="entry name" value="Metal-dep_hydrolase_composite"/>
</dbReference>
<dbReference type="SUPFAM" id="SSF51556">
    <property type="entry name" value="Metallo-dependent hydrolases"/>
    <property type="match status" value="1"/>
</dbReference>